<dbReference type="PANTHER" id="PTHR35696">
    <property type="entry name" value="ELECTRON CARRIER/IRON ION-BINDING PROTEIN"/>
    <property type="match status" value="1"/>
</dbReference>
<dbReference type="Proteomes" id="UP001634393">
    <property type="component" value="Unassembled WGS sequence"/>
</dbReference>
<proteinExistence type="predicted"/>
<dbReference type="PANTHER" id="PTHR35696:SF1">
    <property type="entry name" value="ELECTRON CARRIER_IRON ION-BINDING PROTEIN"/>
    <property type="match status" value="1"/>
</dbReference>
<gene>
    <name evidence="1" type="ORF">ACJIZ3_003854</name>
</gene>
<comment type="caution">
    <text evidence="1">The sequence shown here is derived from an EMBL/GenBank/DDBJ whole genome shotgun (WGS) entry which is preliminary data.</text>
</comment>
<keyword evidence="2" id="KW-1185">Reference proteome</keyword>
<organism evidence="1 2">
    <name type="scientific">Penstemon smallii</name>
    <dbReference type="NCBI Taxonomy" id="265156"/>
    <lineage>
        <taxon>Eukaryota</taxon>
        <taxon>Viridiplantae</taxon>
        <taxon>Streptophyta</taxon>
        <taxon>Embryophyta</taxon>
        <taxon>Tracheophyta</taxon>
        <taxon>Spermatophyta</taxon>
        <taxon>Magnoliopsida</taxon>
        <taxon>eudicotyledons</taxon>
        <taxon>Gunneridae</taxon>
        <taxon>Pentapetalae</taxon>
        <taxon>asterids</taxon>
        <taxon>lamiids</taxon>
        <taxon>Lamiales</taxon>
        <taxon>Plantaginaceae</taxon>
        <taxon>Cheloneae</taxon>
        <taxon>Penstemon</taxon>
    </lineage>
</organism>
<evidence type="ECO:0000313" key="1">
    <source>
        <dbReference type="EMBL" id="KAL3817949.1"/>
    </source>
</evidence>
<protein>
    <submittedName>
        <fullName evidence="1">Uncharacterized protein</fullName>
    </submittedName>
</protein>
<evidence type="ECO:0000313" key="2">
    <source>
        <dbReference type="Proteomes" id="UP001634393"/>
    </source>
</evidence>
<dbReference type="EMBL" id="JBJXBP010000007">
    <property type="protein sequence ID" value="KAL3817949.1"/>
    <property type="molecule type" value="Genomic_DNA"/>
</dbReference>
<sequence>MKTLSMYLDVQLVYSNMFINIRIYRICITCISWAILNTSLISSYPYKISVVTSCDTQVINEWRFLILKEFNYANVEVEIEGFNRYMQNVDLVEDVFSINSTLNEQIQDERPSKTINRKLEKRIQYIVDHKLRKLEKFELVDHTNELSNTEGDEKTAKKIKFSQGERALALTELIDKLNKARKEEDLKACWEMASQIFGNGFSDCDMSIEKRCYCFPPKWVTPGMIDEEALSRLNAQFSSLEEMNIYRLVPFFKGKCCLFSRFRYQHLAFFLKVKD</sequence>
<accession>A0ABD3S0D8</accession>
<reference evidence="1 2" key="1">
    <citation type="submission" date="2024-12" db="EMBL/GenBank/DDBJ databases">
        <title>The unique morphological basis and parallel evolutionary history of personate flowers in Penstemon.</title>
        <authorList>
            <person name="Depatie T.H."/>
            <person name="Wessinger C.A."/>
        </authorList>
    </citation>
    <scope>NUCLEOTIDE SEQUENCE [LARGE SCALE GENOMIC DNA]</scope>
    <source>
        <strain evidence="1">WTNN_2</strain>
        <tissue evidence="1">Leaf</tissue>
    </source>
</reference>
<dbReference type="AlphaFoldDB" id="A0ABD3S0D8"/>
<name>A0ABD3S0D8_9LAMI</name>